<name>A0ABT3TIU0_9GAMM</name>
<keyword evidence="4" id="KW-1185">Reference proteome</keyword>
<evidence type="ECO:0000313" key="3">
    <source>
        <dbReference type="EMBL" id="MCX2982179.1"/>
    </source>
</evidence>
<dbReference type="Gene3D" id="3.40.50.720">
    <property type="entry name" value="NAD(P)-binding Rossmann-like Domain"/>
    <property type="match status" value="1"/>
</dbReference>
<reference evidence="3" key="1">
    <citation type="submission" date="2019-02" db="EMBL/GenBank/DDBJ databases">
        <authorList>
            <person name="Li S.-H."/>
        </authorList>
    </citation>
    <scope>NUCLEOTIDE SEQUENCE</scope>
    <source>
        <strain evidence="3">IMCC14734</strain>
    </source>
</reference>
<dbReference type="PANTHER" id="PTHR44196">
    <property type="entry name" value="DEHYDROGENASE/REDUCTASE SDR FAMILY MEMBER 7B"/>
    <property type="match status" value="1"/>
</dbReference>
<protein>
    <submittedName>
        <fullName evidence="3">SDR family NAD(P)-dependent oxidoreductase</fullName>
    </submittedName>
</protein>
<dbReference type="RefSeq" id="WP_279246205.1">
    <property type="nucleotide sequence ID" value="NZ_SHNN01000003.1"/>
</dbReference>
<comment type="similarity">
    <text evidence="1">Belongs to the short-chain dehydrogenases/reductases (SDR) family.</text>
</comment>
<evidence type="ECO:0000256" key="2">
    <source>
        <dbReference type="ARBA" id="ARBA00023002"/>
    </source>
</evidence>
<evidence type="ECO:0000256" key="1">
    <source>
        <dbReference type="ARBA" id="ARBA00006484"/>
    </source>
</evidence>
<evidence type="ECO:0000313" key="4">
    <source>
        <dbReference type="Proteomes" id="UP001143362"/>
    </source>
</evidence>
<dbReference type="PRINTS" id="PR00081">
    <property type="entry name" value="GDHRDH"/>
</dbReference>
<organism evidence="3 4">
    <name type="scientific">Candidatus Litorirhabdus singularis</name>
    <dbReference type="NCBI Taxonomy" id="2518993"/>
    <lineage>
        <taxon>Bacteria</taxon>
        <taxon>Pseudomonadati</taxon>
        <taxon>Pseudomonadota</taxon>
        <taxon>Gammaproteobacteria</taxon>
        <taxon>Cellvibrionales</taxon>
        <taxon>Halieaceae</taxon>
        <taxon>Candidatus Litorirhabdus</taxon>
    </lineage>
</organism>
<dbReference type="PANTHER" id="PTHR44196:SF1">
    <property type="entry name" value="DEHYDROGENASE_REDUCTASE SDR FAMILY MEMBER 7B"/>
    <property type="match status" value="1"/>
</dbReference>
<accession>A0ABT3TIU0</accession>
<dbReference type="InterPro" id="IPR036291">
    <property type="entry name" value="NAD(P)-bd_dom_sf"/>
</dbReference>
<keyword evidence="2" id="KW-0560">Oxidoreductase</keyword>
<sequence length="258" mass="27327">MAYQGKSALVTGGGSGMGALAAQQFAAAGAQVAILDVNEAGLKETAAGNPNIHPYVVDITDFAAVEAAVAEFESAHGPLDRVYNCAAIMPFGKLLEQDPAVTNKLMSINYGGLVCVARATVPGMVARGCGEFASFASMSGIIPSLMMGGYNASKAAVATYTEVLWHENRDSGVKFVCVCPPAVATPLLNQGKETTWPKLMQQSEGSELTPDVVLAAVDADLEKGNFWCTVTREAKIGFYMRRWMPNAVWNNIHKVEGF</sequence>
<dbReference type="Proteomes" id="UP001143362">
    <property type="component" value="Unassembled WGS sequence"/>
</dbReference>
<dbReference type="InterPro" id="IPR002347">
    <property type="entry name" value="SDR_fam"/>
</dbReference>
<proteinExistence type="inferred from homology"/>
<dbReference type="Pfam" id="PF00106">
    <property type="entry name" value="adh_short"/>
    <property type="match status" value="1"/>
</dbReference>
<dbReference type="EMBL" id="SHNN01000003">
    <property type="protein sequence ID" value="MCX2982179.1"/>
    <property type="molecule type" value="Genomic_DNA"/>
</dbReference>
<comment type="caution">
    <text evidence="3">The sequence shown here is derived from an EMBL/GenBank/DDBJ whole genome shotgun (WGS) entry which is preliminary data.</text>
</comment>
<gene>
    <name evidence="3" type="ORF">EYC98_15060</name>
</gene>
<dbReference type="SUPFAM" id="SSF51735">
    <property type="entry name" value="NAD(P)-binding Rossmann-fold domains"/>
    <property type="match status" value="1"/>
</dbReference>